<feature type="compositionally biased region" description="Pro residues" evidence="1">
    <location>
        <begin position="13"/>
        <end position="22"/>
    </location>
</feature>
<reference evidence="2 3" key="1">
    <citation type="submission" date="2017-11" db="EMBL/GenBank/DDBJ databases">
        <title>De novo assembly and phasing of dikaryotic genomes from two isolates of Puccinia coronata f. sp. avenae, the causal agent of oat crown rust.</title>
        <authorList>
            <person name="Miller M.E."/>
            <person name="Zhang Y."/>
            <person name="Omidvar V."/>
            <person name="Sperschneider J."/>
            <person name="Schwessinger B."/>
            <person name="Raley C."/>
            <person name="Palmer J.M."/>
            <person name="Garnica D."/>
            <person name="Upadhyaya N."/>
            <person name="Rathjen J."/>
            <person name="Taylor J.M."/>
            <person name="Park R.F."/>
            <person name="Dodds P.N."/>
            <person name="Hirsch C.D."/>
            <person name="Kianian S.F."/>
            <person name="Figueroa M."/>
        </authorList>
    </citation>
    <scope>NUCLEOTIDE SEQUENCE [LARGE SCALE GENOMIC DNA]</scope>
    <source>
        <strain evidence="2">12SD80</strain>
    </source>
</reference>
<gene>
    <name evidence="2" type="ORF">PCASD_10428</name>
</gene>
<accession>A0A2N5UEI9</accession>
<feature type="compositionally biased region" description="Low complexity" evidence="1">
    <location>
        <begin position="75"/>
        <end position="87"/>
    </location>
</feature>
<dbReference type="InterPro" id="IPR012340">
    <property type="entry name" value="NA-bd_OB-fold"/>
</dbReference>
<evidence type="ECO:0008006" key="4">
    <source>
        <dbReference type="Google" id="ProtNLM"/>
    </source>
</evidence>
<organism evidence="2 3">
    <name type="scientific">Puccinia coronata f. sp. avenae</name>
    <dbReference type="NCBI Taxonomy" id="200324"/>
    <lineage>
        <taxon>Eukaryota</taxon>
        <taxon>Fungi</taxon>
        <taxon>Dikarya</taxon>
        <taxon>Basidiomycota</taxon>
        <taxon>Pucciniomycotina</taxon>
        <taxon>Pucciniomycetes</taxon>
        <taxon>Pucciniales</taxon>
        <taxon>Pucciniaceae</taxon>
        <taxon>Puccinia</taxon>
    </lineage>
</organism>
<feature type="region of interest" description="Disordered" evidence="1">
    <location>
        <begin position="1"/>
        <end position="87"/>
    </location>
</feature>
<evidence type="ECO:0000256" key="1">
    <source>
        <dbReference type="SAM" id="MobiDB-lite"/>
    </source>
</evidence>
<sequence>MLTTNYFDLTRSPSPPLQPQPLPQTARRSSSPCTLEVPTVYSRRRPKQEPAYLVISDEDDDKHHHHHPSPATRLSPRSPASTCSSSADDAAEVERSLLLHSHPQQSPPRTPPPRFLPSDIKLLNVYLCKPIATVMATCSSLILPPAHIPGLPLDRLETLYAQDPWRIKSESISAPGVAQKISCWIYGKGWPAKTFVISGWLVGIDRREKFITYHVDDGTAVLECQVHTAQLNQVFDTSSQHDLPHEKKTRPTTRPPPICDPPNLDTRSTEPTPPRKKVKTDPRLDPYRRLEPSNHQTSTKPKSIPQPEHEKVAAAAGAVAAEPVTEETIAKYAGLKIGVVLRLVGKPKALFRDTKRVFDLEKAVVFKDDDHQVEEEIRFRNHLRFCRSSIYSQPFRLANVWPEGLASSDPATYHSTSLADRSTALKENQSDQKETRPLKLPSVSRLNPSQITFSRYLNYVSHYLISRYDDEATRNQQDYNYHEMKKKMDGSETILVEDFSIEDILEDAQPDDAHARLRCEMHKFTDKLVSQASEGRDGDGGDKTVEKRATISRSVFLTEQDDSRWARKRVDTRKAMLTRAIQALVHQGTIIISPRDERRFTLPNIHSLGPKILQIIAQRQQQYPALALVDTTHIRAVLARDQLWKPVLPHAVDTVLRKLQLHQTGPHTWRIPPPTA</sequence>
<feature type="region of interest" description="Disordered" evidence="1">
    <location>
        <begin position="412"/>
        <end position="439"/>
    </location>
</feature>
<feature type="compositionally biased region" description="Basic and acidic residues" evidence="1">
    <location>
        <begin position="279"/>
        <end position="292"/>
    </location>
</feature>
<feature type="compositionally biased region" description="Basic and acidic residues" evidence="1">
    <location>
        <begin position="428"/>
        <end position="437"/>
    </location>
</feature>
<evidence type="ECO:0000313" key="3">
    <source>
        <dbReference type="Proteomes" id="UP000235392"/>
    </source>
</evidence>
<dbReference type="EMBL" id="PGCI01000164">
    <property type="protein sequence ID" value="PLW36164.1"/>
    <property type="molecule type" value="Genomic_DNA"/>
</dbReference>
<dbReference type="AlphaFoldDB" id="A0A2N5UEI9"/>
<dbReference type="Gene3D" id="2.40.50.140">
    <property type="entry name" value="Nucleic acid-binding proteins"/>
    <property type="match status" value="1"/>
</dbReference>
<proteinExistence type="predicted"/>
<feature type="region of interest" description="Disordered" evidence="1">
    <location>
        <begin position="235"/>
        <end position="308"/>
    </location>
</feature>
<comment type="caution">
    <text evidence="2">The sequence shown here is derived from an EMBL/GenBank/DDBJ whole genome shotgun (WGS) entry which is preliminary data.</text>
</comment>
<protein>
    <recommendedName>
        <fullName evidence="4">CST complex subunit Stn1 N-terminal domain-containing protein</fullName>
    </recommendedName>
</protein>
<evidence type="ECO:0000313" key="2">
    <source>
        <dbReference type="EMBL" id="PLW36164.1"/>
    </source>
</evidence>
<name>A0A2N5UEI9_9BASI</name>
<dbReference type="Proteomes" id="UP000235392">
    <property type="component" value="Unassembled WGS sequence"/>
</dbReference>